<accession>A0ABU8RL55</accession>
<comment type="subcellular location">
    <subcellularLocation>
        <location evidence="1">Cell membrane</location>
    </subcellularLocation>
</comment>
<keyword evidence="3 13" id="KW-0328">Glycosyltransferase</keyword>
<evidence type="ECO:0000313" key="14">
    <source>
        <dbReference type="Proteomes" id="UP001387100"/>
    </source>
</evidence>
<feature type="transmembrane region" description="Helical" evidence="11">
    <location>
        <begin position="293"/>
        <end position="313"/>
    </location>
</feature>
<name>A0ABU8RL55_9ACTN</name>
<keyword evidence="11" id="KW-1133">Transmembrane helix</keyword>
<dbReference type="EMBL" id="JBBIAA010000012">
    <property type="protein sequence ID" value="MEJ5945821.1"/>
    <property type="molecule type" value="Genomic_DNA"/>
</dbReference>
<reference evidence="13 14" key="1">
    <citation type="journal article" date="2017" name="Int. J. Syst. Evol. Microbiol.">
        <title>Pseudokineococcus basanitobsidens sp. nov., isolated from volcanic rock.</title>
        <authorList>
            <person name="Lee D.W."/>
            <person name="Park M.Y."/>
            <person name="Kim J.J."/>
            <person name="Kim B.S."/>
        </authorList>
    </citation>
    <scope>NUCLEOTIDE SEQUENCE [LARGE SCALE GENOMIC DNA]</scope>
    <source>
        <strain evidence="13 14">DSM 103726</strain>
    </source>
</reference>
<dbReference type="Pfam" id="PF00535">
    <property type="entry name" value="Glycos_transf_2"/>
    <property type="match status" value="1"/>
</dbReference>
<organism evidence="13 14">
    <name type="scientific">Pseudokineococcus basanitobsidens</name>
    <dbReference type="NCBI Taxonomy" id="1926649"/>
    <lineage>
        <taxon>Bacteria</taxon>
        <taxon>Bacillati</taxon>
        <taxon>Actinomycetota</taxon>
        <taxon>Actinomycetes</taxon>
        <taxon>Kineosporiales</taxon>
        <taxon>Kineosporiaceae</taxon>
        <taxon>Pseudokineococcus</taxon>
    </lineage>
</organism>
<feature type="transmembrane region" description="Helical" evidence="11">
    <location>
        <begin position="319"/>
        <end position="338"/>
    </location>
</feature>
<evidence type="ECO:0000256" key="3">
    <source>
        <dbReference type="ARBA" id="ARBA00022676"/>
    </source>
</evidence>
<dbReference type="PANTHER" id="PTHR43646">
    <property type="entry name" value="GLYCOSYLTRANSFERASE"/>
    <property type="match status" value="1"/>
</dbReference>
<gene>
    <name evidence="13" type="ORF">WDZ17_11010</name>
</gene>
<evidence type="ECO:0000313" key="13">
    <source>
        <dbReference type="EMBL" id="MEJ5945821.1"/>
    </source>
</evidence>
<keyword evidence="5 11" id="KW-0472">Membrane</keyword>
<feature type="compositionally biased region" description="Low complexity" evidence="10">
    <location>
        <begin position="13"/>
        <end position="22"/>
    </location>
</feature>
<dbReference type="PANTHER" id="PTHR43646:SF2">
    <property type="entry name" value="GLYCOSYLTRANSFERASE 2-LIKE DOMAIN-CONTAINING PROTEIN"/>
    <property type="match status" value="1"/>
</dbReference>
<evidence type="ECO:0000256" key="1">
    <source>
        <dbReference type="ARBA" id="ARBA00004236"/>
    </source>
</evidence>
<evidence type="ECO:0000256" key="2">
    <source>
        <dbReference type="ARBA" id="ARBA00022475"/>
    </source>
</evidence>
<feature type="domain" description="Glycosyltransferase 2-like" evidence="12">
    <location>
        <begin position="28"/>
        <end position="197"/>
    </location>
</feature>
<evidence type="ECO:0000256" key="9">
    <source>
        <dbReference type="ARBA" id="ARBA00040345"/>
    </source>
</evidence>
<evidence type="ECO:0000256" key="8">
    <source>
        <dbReference type="ARBA" id="ARBA00038120"/>
    </source>
</evidence>
<evidence type="ECO:0000256" key="11">
    <source>
        <dbReference type="SAM" id="Phobius"/>
    </source>
</evidence>
<evidence type="ECO:0000256" key="7">
    <source>
        <dbReference type="ARBA" id="ARBA00037904"/>
    </source>
</evidence>
<dbReference type="CDD" id="cd02525">
    <property type="entry name" value="Succinoglycan_BP_ExoA"/>
    <property type="match status" value="1"/>
</dbReference>
<evidence type="ECO:0000256" key="4">
    <source>
        <dbReference type="ARBA" id="ARBA00022679"/>
    </source>
</evidence>
<keyword evidence="11" id="KW-0812">Transmembrane</keyword>
<comment type="similarity">
    <text evidence="8">Belongs to the glycosyltransferase 2 family. CrtQ subfamily.</text>
</comment>
<dbReference type="InterPro" id="IPR029044">
    <property type="entry name" value="Nucleotide-diphossugar_trans"/>
</dbReference>
<evidence type="ECO:0000256" key="5">
    <source>
        <dbReference type="ARBA" id="ARBA00023136"/>
    </source>
</evidence>
<sequence length="356" mass="37108">MVPDATVSDAMNPSDDAAARAARSPAVSVVMTVLDEARHLEESVLRSLAQDYDGELEVVVSVGRSADGTREVADRLAASTGGRVVVVDNPDPRGATPAGLNAAVARARHDVLVRVDGHSMLPPGYVATAVEALLATGADNVGGVMAAEGSTPFERVVARAMTTKLGVGSAPFHTGGRAGPAESVYLGVFRRAALERVGGYDEHYLRAQDWELNHRLRSAGGLVWFDPRLRVSYRPRSSPSALARQYFHYGRWRRAIVRRDTSTLSPRYLAPPAAVVGAGAGLALGLRWRPALVLPAGYAALLLAGSAALGGGLGVRGRVALAAVYGVMHVAWGAGFLTSPRALAGARSPISPAEGG</sequence>
<dbReference type="GO" id="GO:0016757">
    <property type="term" value="F:glycosyltransferase activity"/>
    <property type="evidence" value="ECO:0007669"/>
    <property type="project" value="UniProtKB-KW"/>
</dbReference>
<dbReference type="InterPro" id="IPR001173">
    <property type="entry name" value="Glyco_trans_2-like"/>
</dbReference>
<evidence type="ECO:0000256" key="6">
    <source>
        <dbReference type="ARBA" id="ARBA00037281"/>
    </source>
</evidence>
<feature type="region of interest" description="Disordered" evidence="10">
    <location>
        <begin position="1"/>
        <end position="22"/>
    </location>
</feature>
<keyword evidence="2" id="KW-1003">Cell membrane</keyword>
<dbReference type="Proteomes" id="UP001387100">
    <property type="component" value="Unassembled WGS sequence"/>
</dbReference>
<evidence type="ECO:0000259" key="12">
    <source>
        <dbReference type="Pfam" id="PF00535"/>
    </source>
</evidence>
<evidence type="ECO:0000256" key="10">
    <source>
        <dbReference type="SAM" id="MobiDB-lite"/>
    </source>
</evidence>
<keyword evidence="4 13" id="KW-0808">Transferase</keyword>
<comment type="function">
    <text evidence="6">Catalyzes the glycosylation of 4,4'-diaponeurosporenoate, i.e. the esterification of glucose at the C1'' position with the carboxyl group of 4,4'-diaponeurosporenic acid, to form glycosyl-4,4'-diaponeurosporenoate. This is a step in the biosynthesis of staphyloxanthin, an orange pigment present in most staphylococci strains.</text>
</comment>
<proteinExistence type="inferred from homology"/>
<protein>
    <recommendedName>
        <fullName evidence="9">4,4'-diaponeurosporenoate glycosyltransferase</fullName>
    </recommendedName>
</protein>
<dbReference type="Gene3D" id="3.90.550.10">
    <property type="entry name" value="Spore Coat Polysaccharide Biosynthesis Protein SpsA, Chain A"/>
    <property type="match status" value="1"/>
</dbReference>
<keyword evidence="14" id="KW-1185">Reference proteome</keyword>
<comment type="pathway">
    <text evidence="7">Carotenoid biosynthesis; staphyloxanthin biosynthesis; staphyloxanthin from farnesyl diphosphate: step 4/5.</text>
</comment>
<comment type="caution">
    <text evidence="13">The sequence shown here is derived from an EMBL/GenBank/DDBJ whole genome shotgun (WGS) entry which is preliminary data.</text>
</comment>
<dbReference type="SUPFAM" id="SSF53448">
    <property type="entry name" value="Nucleotide-diphospho-sugar transferases"/>
    <property type="match status" value="1"/>
</dbReference>